<organism evidence="2 3">
    <name type="scientific">Dendrobium nobile</name>
    <name type="common">Orchid</name>
    <dbReference type="NCBI Taxonomy" id="94219"/>
    <lineage>
        <taxon>Eukaryota</taxon>
        <taxon>Viridiplantae</taxon>
        <taxon>Streptophyta</taxon>
        <taxon>Embryophyta</taxon>
        <taxon>Tracheophyta</taxon>
        <taxon>Spermatophyta</taxon>
        <taxon>Magnoliopsida</taxon>
        <taxon>Liliopsida</taxon>
        <taxon>Asparagales</taxon>
        <taxon>Orchidaceae</taxon>
        <taxon>Epidendroideae</taxon>
        <taxon>Malaxideae</taxon>
        <taxon>Dendrobiinae</taxon>
        <taxon>Dendrobium</taxon>
    </lineage>
</organism>
<evidence type="ECO:0000313" key="2">
    <source>
        <dbReference type="EMBL" id="KAI0523386.1"/>
    </source>
</evidence>
<accession>A0A8T3C2A7</accession>
<keyword evidence="3" id="KW-1185">Reference proteome</keyword>
<dbReference type="EMBL" id="JAGYWB010000005">
    <property type="protein sequence ID" value="KAI0523386.1"/>
    <property type="molecule type" value="Genomic_DNA"/>
</dbReference>
<evidence type="ECO:0000313" key="3">
    <source>
        <dbReference type="Proteomes" id="UP000829196"/>
    </source>
</evidence>
<protein>
    <submittedName>
        <fullName evidence="2">Uncharacterized protein</fullName>
    </submittedName>
</protein>
<comment type="caution">
    <text evidence="2">The sequence shown here is derived from an EMBL/GenBank/DDBJ whole genome shotgun (WGS) entry which is preliminary data.</text>
</comment>
<gene>
    <name evidence="2" type="ORF">KFK09_005781</name>
</gene>
<dbReference type="Proteomes" id="UP000829196">
    <property type="component" value="Unassembled WGS sequence"/>
</dbReference>
<reference evidence="2" key="1">
    <citation type="journal article" date="2022" name="Front. Genet.">
        <title>Chromosome-Scale Assembly of the Dendrobium nobile Genome Provides Insights Into the Molecular Mechanism of the Biosynthesis of the Medicinal Active Ingredient of Dendrobium.</title>
        <authorList>
            <person name="Xu Q."/>
            <person name="Niu S.-C."/>
            <person name="Li K.-L."/>
            <person name="Zheng P.-J."/>
            <person name="Zhang X.-J."/>
            <person name="Jia Y."/>
            <person name="Liu Y."/>
            <person name="Niu Y.-X."/>
            <person name="Yu L.-H."/>
            <person name="Chen D.-F."/>
            <person name="Zhang G.-Q."/>
        </authorList>
    </citation>
    <scope>NUCLEOTIDE SEQUENCE</scope>
    <source>
        <tissue evidence="2">Leaf</tissue>
    </source>
</reference>
<proteinExistence type="predicted"/>
<feature type="region of interest" description="Disordered" evidence="1">
    <location>
        <begin position="66"/>
        <end position="94"/>
    </location>
</feature>
<sequence length="161" mass="17507">MWSVSNHILHISTHAVSPAPSPVLRSSQAHALHGLVQPAPCVSFTSALRSYATSSCTAQPRTFKRPALPALHLKNRPTPPQRSPGLHQKYKTPPKKIKKIKKKRSGLSSTEILISRSFICSSLPFNLTGSCRTPSSRVGKLALTPSGSRIPQLARRLLMSS</sequence>
<evidence type="ECO:0000256" key="1">
    <source>
        <dbReference type="SAM" id="MobiDB-lite"/>
    </source>
</evidence>
<dbReference type="AlphaFoldDB" id="A0A8T3C2A7"/>
<name>A0A8T3C2A7_DENNO</name>